<evidence type="ECO:0000256" key="1">
    <source>
        <dbReference type="ARBA" id="ARBA00001971"/>
    </source>
</evidence>
<dbReference type="AlphaFoldDB" id="C5P849"/>
<sequence length="594" mass="67266">MYPSRCKESASICRHLASHKGFGENIVRRGPGCRLICLLWSLIRIAEDESFHPRCNFLSLCEAIHTMSLALDVITDSRVLVRLALLGAIFVLFRIYKSIIAPAKPWPNFPVIKLDGLDAATSWTEHALETIFRGREATNDGFFQIITGNGPKIVVPNRFLEEIKANKDLDAQKGLDAQKAFSTEHFWTYSGMIGFKAMRNYPEPIRHVVRGKVNAAMLAMTKELAAEAVAVIDASMPSKDAADDEWHSVSMQPVCEEIVARLSTLLFLGRDACRDREWLDVVRTYTFNAFRTSARLRACSPIWRPLAHRFWFSESKMVRKQCAHADMMIKPMIEKRQKLIAAGEYKSLKVGDTLGWLLEASQRFGKYIDCVGSQMLLTLGAVHNTTETMNVAVLDICKNPDVVQPLRNEIVRVLKEEGGWTKNVFSKLHLMDSFLKESQRMLPLVMMQNNIAPLRRIVTRRTVLSDGTVLPKGAFVTFAGNNMDPSVYPNPDVFDAYRFLRLRGKHNDGFQYTGLSTDMIQFGYGSWACPGRFLAVTELKLALVLFLMEFDFCLDETSQEYVRHSAGANMSNRGATIKVRRRKEKEIDLMAMLE</sequence>
<evidence type="ECO:0000313" key="10">
    <source>
        <dbReference type="Proteomes" id="UP000009084"/>
    </source>
</evidence>
<dbReference type="Proteomes" id="UP000009084">
    <property type="component" value="Unassembled WGS sequence"/>
</dbReference>
<dbReference type="EMBL" id="ACFW01000030">
    <property type="protein sequence ID" value="EER26820.1"/>
    <property type="molecule type" value="Genomic_DNA"/>
</dbReference>
<feature type="binding site" description="axial binding residue" evidence="8">
    <location>
        <position position="529"/>
    </location>
    <ligand>
        <name>heme</name>
        <dbReference type="ChEBI" id="CHEBI:30413"/>
    </ligand>
    <ligandPart>
        <name>Fe</name>
        <dbReference type="ChEBI" id="CHEBI:18248"/>
    </ligandPart>
</feature>
<dbReference type="OrthoDB" id="1844152at2759"/>
<dbReference type="PANTHER" id="PTHR46206:SF2">
    <property type="entry name" value="CYTOCHROME P450 MONOOXYGENASE AUSG-RELATED"/>
    <property type="match status" value="1"/>
</dbReference>
<organism evidence="9 10">
    <name type="scientific">Coccidioides posadasii (strain C735)</name>
    <name type="common">Valley fever fungus</name>
    <dbReference type="NCBI Taxonomy" id="222929"/>
    <lineage>
        <taxon>Eukaryota</taxon>
        <taxon>Fungi</taxon>
        <taxon>Dikarya</taxon>
        <taxon>Ascomycota</taxon>
        <taxon>Pezizomycotina</taxon>
        <taxon>Eurotiomycetes</taxon>
        <taxon>Eurotiomycetidae</taxon>
        <taxon>Onygenales</taxon>
        <taxon>Onygenaceae</taxon>
        <taxon>Coccidioides</taxon>
    </lineage>
</organism>
<dbReference type="SUPFAM" id="SSF48264">
    <property type="entry name" value="Cytochrome P450"/>
    <property type="match status" value="1"/>
</dbReference>
<evidence type="ECO:0000256" key="4">
    <source>
        <dbReference type="ARBA" id="ARBA00022723"/>
    </source>
</evidence>
<evidence type="ECO:0000256" key="7">
    <source>
        <dbReference type="ARBA" id="ARBA00023033"/>
    </source>
</evidence>
<dbReference type="GO" id="GO:0016705">
    <property type="term" value="F:oxidoreductase activity, acting on paired donors, with incorporation or reduction of molecular oxygen"/>
    <property type="evidence" value="ECO:0007669"/>
    <property type="project" value="InterPro"/>
</dbReference>
<accession>C5P849</accession>
<dbReference type="PRINTS" id="PR00465">
    <property type="entry name" value="EP450IV"/>
</dbReference>
<comment type="caution">
    <text evidence="9">The sequence shown here is derived from an EMBL/GenBank/DDBJ whole genome shotgun (WGS) entry which is preliminary data.</text>
</comment>
<comment type="similarity">
    <text evidence="2">Belongs to the cytochrome P450 family.</text>
</comment>
<proteinExistence type="inferred from homology"/>
<comment type="cofactor">
    <cofactor evidence="1 8">
        <name>heme</name>
        <dbReference type="ChEBI" id="CHEBI:30413"/>
    </cofactor>
</comment>
<keyword evidence="6 8" id="KW-0408">Iron</keyword>
<keyword evidence="4 8" id="KW-0479">Metal-binding</keyword>
<evidence type="ECO:0000256" key="6">
    <source>
        <dbReference type="ARBA" id="ARBA00023004"/>
    </source>
</evidence>
<dbReference type="PANTHER" id="PTHR46206">
    <property type="entry name" value="CYTOCHROME P450"/>
    <property type="match status" value="1"/>
</dbReference>
<evidence type="ECO:0000256" key="8">
    <source>
        <dbReference type="PIRSR" id="PIRSR602403-1"/>
    </source>
</evidence>
<dbReference type="Pfam" id="PF00067">
    <property type="entry name" value="p450"/>
    <property type="match status" value="1"/>
</dbReference>
<dbReference type="GO" id="GO:0020037">
    <property type="term" value="F:heme binding"/>
    <property type="evidence" value="ECO:0007669"/>
    <property type="project" value="InterPro"/>
</dbReference>
<dbReference type="CDD" id="cd11041">
    <property type="entry name" value="CYP503A1-like"/>
    <property type="match status" value="1"/>
</dbReference>
<name>C5P849_COCP7</name>
<evidence type="ECO:0000256" key="2">
    <source>
        <dbReference type="ARBA" id="ARBA00010617"/>
    </source>
</evidence>
<evidence type="ECO:0000313" key="9">
    <source>
        <dbReference type="EMBL" id="EER26820.1"/>
    </source>
</evidence>
<dbReference type="Gene3D" id="1.10.630.10">
    <property type="entry name" value="Cytochrome P450"/>
    <property type="match status" value="1"/>
</dbReference>
<evidence type="ECO:0000256" key="5">
    <source>
        <dbReference type="ARBA" id="ARBA00023002"/>
    </source>
</evidence>
<dbReference type="GO" id="GO:0004497">
    <property type="term" value="F:monooxygenase activity"/>
    <property type="evidence" value="ECO:0007669"/>
    <property type="project" value="UniProtKB-KW"/>
</dbReference>
<reference evidence="9 10" key="1">
    <citation type="journal article" date="2009" name="Genome Res.">
        <title>Comparative genomic analyses of the human fungal pathogens Coccidioides and their relatives.</title>
        <authorList>
            <person name="Sharpton T.J."/>
            <person name="Stajich J.E."/>
            <person name="Rounsley S.D."/>
            <person name="Gardner M.J."/>
            <person name="Wortman J.R."/>
            <person name="Jordar V.S."/>
            <person name="Maiti R."/>
            <person name="Kodira C.D."/>
            <person name="Neafsey D.E."/>
            <person name="Zeng Q."/>
            <person name="Hung C.-Y."/>
            <person name="McMahan C."/>
            <person name="Muszewska A."/>
            <person name="Grynberg M."/>
            <person name="Mandel M.A."/>
            <person name="Kellner E.M."/>
            <person name="Barker B.M."/>
            <person name="Galgiani J.N."/>
            <person name="Orbach M.J."/>
            <person name="Kirkland T.N."/>
            <person name="Cole G.T."/>
            <person name="Henn M.R."/>
            <person name="Birren B.W."/>
            <person name="Taylor J.W."/>
        </authorList>
    </citation>
    <scope>NUCLEOTIDE SEQUENCE [LARGE SCALE GENOMIC DNA]</scope>
    <source>
        <strain evidence="10">C735</strain>
    </source>
</reference>
<evidence type="ECO:0000256" key="3">
    <source>
        <dbReference type="ARBA" id="ARBA00022617"/>
    </source>
</evidence>
<gene>
    <name evidence="9" type="ORF">CPC735_009970</name>
</gene>
<dbReference type="VEuPathDB" id="FungiDB:CPC735_009970"/>
<dbReference type="InterPro" id="IPR002403">
    <property type="entry name" value="Cyt_P450_E_grp-IV"/>
</dbReference>
<keyword evidence="3 8" id="KW-0349">Heme</keyword>
<dbReference type="GO" id="GO:0005506">
    <property type="term" value="F:iron ion binding"/>
    <property type="evidence" value="ECO:0007669"/>
    <property type="project" value="InterPro"/>
</dbReference>
<dbReference type="InterPro" id="IPR036396">
    <property type="entry name" value="Cyt_P450_sf"/>
</dbReference>
<keyword evidence="7" id="KW-0503">Monooxygenase</keyword>
<dbReference type="HOGENOM" id="CLU_022195_0_3_1"/>
<protein>
    <submittedName>
        <fullName evidence="9">Cytochrome P450 family protein</fullName>
    </submittedName>
</protein>
<keyword evidence="5" id="KW-0560">Oxidoreductase</keyword>
<dbReference type="InterPro" id="IPR001128">
    <property type="entry name" value="Cyt_P450"/>
</dbReference>